<sequence length="518" mass="57754">MLPRHFVYAPQERRQWRANATGQFAFPRTIRRVAIIGAGPVGLACAHAFLQTNRRAALDNQTPPFSTIRVFEQNASVGGTWQYSDQVDQTVQFPSTNPIPTAWDQAEAGTAANLGQYVGNIYRDLRTNLPTNVMCFPDAAFPNQCPTFPHHPAVLQYVQTYAQTTGVLPLIQFRTRLVHLTWCAASAEWSCQLQSVTEQAPQPTPRVERFDAVIVCIGHFDVPFVPEIPGLSALATSRCPGLPRLLHSRQYKTSDIAQGQRVVVVGGGPSGKDIIREIMPHAAHVYQSVRNPEQVFSLDNFRAWHPGTAGEFTVCAGIQAFDPQSGSVRFTDGQVIPCPDLVIFATGYLYSVPFLPQLSAPELDGAMAKYENSPPLLQSSFPTKEAPTPSNILITNGHQMHNLYYQLFYIPNPTLSFPVLLTKVAPLPMAYYQAQLLARVYAGQVPLPDQAHMYHHHAHEIQDQPPGSLRHLFADQEVDYKNALAEWVDDTDVLDYVSEEWAERRRQAFPLRAKVLGY</sequence>
<keyword evidence="5" id="KW-0560">Oxidoreductase</keyword>
<dbReference type="SUPFAM" id="SSF51905">
    <property type="entry name" value="FAD/NAD(P)-binding domain"/>
    <property type="match status" value="2"/>
</dbReference>
<comment type="similarity">
    <text evidence="1">Belongs to the FMO family.</text>
</comment>
<dbReference type="InterPro" id="IPR036188">
    <property type="entry name" value="FAD/NAD-bd_sf"/>
</dbReference>
<evidence type="ECO:0000256" key="5">
    <source>
        <dbReference type="ARBA" id="ARBA00023002"/>
    </source>
</evidence>
<keyword evidence="2" id="KW-0285">Flavoprotein</keyword>
<keyword evidence="3" id="KW-0274">FAD</keyword>
<dbReference type="GO" id="GO:0050661">
    <property type="term" value="F:NADP binding"/>
    <property type="evidence" value="ECO:0007669"/>
    <property type="project" value="InterPro"/>
</dbReference>
<dbReference type="Proteomes" id="UP001151582">
    <property type="component" value="Unassembled WGS sequence"/>
</dbReference>
<dbReference type="EMBL" id="JANBQB010000430">
    <property type="protein sequence ID" value="KAJ1976457.1"/>
    <property type="molecule type" value="Genomic_DNA"/>
</dbReference>
<dbReference type="PIRSF" id="PIRSF000332">
    <property type="entry name" value="FMO"/>
    <property type="match status" value="1"/>
</dbReference>
<dbReference type="AlphaFoldDB" id="A0A9W8E8K5"/>
<evidence type="ECO:0000313" key="7">
    <source>
        <dbReference type="Proteomes" id="UP001151582"/>
    </source>
</evidence>
<dbReference type="InterPro" id="IPR000960">
    <property type="entry name" value="Flavin_mOase"/>
</dbReference>
<dbReference type="InterPro" id="IPR050346">
    <property type="entry name" value="FMO-like"/>
</dbReference>
<protein>
    <submittedName>
        <fullName evidence="6">Monooxygenase</fullName>
    </submittedName>
</protein>
<dbReference type="InterPro" id="IPR020946">
    <property type="entry name" value="Flavin_mOase-like"/>
</dbReference>
<organism evidence="6 7">
    <name type="scientific">Dimargaris verticillata</name>
    <dbReference type="NCBI Taxonomy" id="2761393"/>
    <lineage>
        <taxon>Eukaryota</taxon>
        <taxon>Fungi</taxon>
        <taxon>Fungi incertae sedis</taxon>
        <taxon>Zoopagomycota</taxon>
        <taxon>Kickxellomycotina</taxon>
        <taxon>Dimargaritomycetes</taxon>
        <taxon>Dimargaritales</taxon>
        <taxon>Dimargaritaceae</taxon>
        <taxon>Dimargaris</taxon>
    </lineage>
</organism>
<evidence type="ECO:0000256" key="4">
    <source>
        <dbReference type="ARBA" id="ARBA00022857"/>
    </source>
</evidence>
<keyword evidence="7" id="KW-1185">Reference proteome</keyword>
<evidence type="ECO:0000256" key="1">
    <source>
        <dbReference type="ARBA" id="ARBA00009183"/>
    </source>
</evidence>
<proteinExistence type="inferred from homology"/>
<dbReference type="PANTHER" id="PTHR23023">
    <property type="entry name" value="DIMETHYLANILINE MONOOXYGENASE"/>
    <property type="match status" value="1"/>
</dbReference>
<keyword evidence="6" id="KW-0503">Monooxygenase</keyword>
<gene>
    <name evidence="6" type="primary">FMO1</name>
    <name evidence="6" type="ORF">H4R34_003974</name>
</gene>
<keyword evidence="4" id="KW-0521">NADP</keyword>
<dbReference type="Gene3D" id="3.50.50.60">
    <property type="entry name" value="FAD/NAD(P)-binding domain"/>
    <property type="match status" value="2"/>
</dbReference>
<evidence type="ECO:0000256" key="2">
    <source>
        <dbReference type="ARBA" id="ARBA00022630"/>
    </source>
</evidence>
<dbReference type="GO" id="GO:0004499">
    <property type="term" value="F:N,N-dimethylaniline monooxygenase activity"/>
    <property type="evidence" value="ECO:0007669"/>
    <property type="project" value="InterPro"/>
</dbReference>
<dbReference type="GO" id="GO:0050660">
    <property type="term" value="F:flavin adenine dinucleotide binding"/>
    <property type="evidence" value="ECO:0007669"/>
    <property type="project" value="InterPro"/>
</dbReference>
<evidence type="ECO:0000256" key="3">
    <source>
        <dbReference type="ARBA" id="ARBA00022827"/>
    </source>
</evidence>
<accession>A0A9W8E8K5</accession>
<reference evidence="6" key="1">
    <citation type="submission" date="2022-07" db="EMBL/GenBank/DDBJ databases">
        <title>Phylogenomic reconstructions and comparative analyses of Kickxellomycotina fungi.</title>
        <authorList>
            <person name="Reynolds N.K."/>
            <person name="Stajich J.E."/>
            <person name="Barry K."/>
            <person name="Grigoriev I.V."/>
            <person name="Crous P."/>
            <person name="Smith M.E."/>
        </authorList>
    </citation>
    <scope>NUCLEOTIDE SEQUENCE</scope>
    <source>
        <strain evidence="6">RSA 567</strain>
    </source>
</reference>
<dbReference type="OrthoDB" id="66881at2759"/>
<comment type="caution">
    <text evidence="6">The sequence shown here is derived from an EMBL/GenBank/DDBJ whole genome shotgun (WGS) entry which is preliminary data.</text>
</comment>
<name>A0A9W8E8K5_9FUNG</name>
<evidence type="ECO:0000313" key="6">
    <source>
        <dbReference type="EMBL" id="KAJ1976457.1"/>
    </source>
</evidence>
<dbReference type="Pfam" id="PF00743">
    <property type="entry name" value="FMO-like"/>
    <property type="match status" value="1"/>
</dbReference>